<dbReference type="InterPro" id="IPR027417">
    <property type="entry name" value="P-loop_NTPase"/>
</dbReference>
<dbReference type="EMBL" id="JARJCN010000030">
    <property type="protein sequence ID" value="KAJ7086833.1"/>
    <property type="molecule type" value="Genomic_DNA"/>
</dbReference>
<evidence type="ECO:0000313" key="4">
    <source>
        <dbReference type="EMBL" id="KAJ7086833.1"/>
    </source>
</evidence>
<gene>
    <name evidence="4" type="ORF">B0H15DRAFT_342144</name>
</gene>
<evidence type="ECO:0000256" key="2">
    <source>
        <dbReference type="SAM" id="MobiDB-lite"/>
    </source>
</evidence>
<sequence>MSFAFGDHLVIQGGTFNQVAGNLNVFSSVSLAPDISNTPRLAVGEDEPSSSVQQEAERRGIYARSSFSSMQPTAEPHFSGRATGARSTGTYNTVSGNITNLSIASHGQNGLDILYCSVAADALYNSAERPPEPSCHPGTRESVLERLREWSIDASSEGTLMWLHGCAGVGKSAVAQAFAAHCDENSILGASFFFQRGNAARGTWKHFFPTLAYQLACAFPELRMAIQQVVEADRLIVGQAMRLQFQKLIVQPLKRAPPTIKPIIIVDGLDECDDRHAQVLLLELVVEALRDHPFPVRFLLASRPEPPIREVLDNLDICRYCGLRPDGTAFAEIQQYYLDEFTRIRQAHLSRGTVLDADWPGPVAIEQLVEKSSGTFIYASTVLRYVDDGYSHPVDQLDSVLRLDPRSTAPLDDLYSRILGSFPDRPLLRRVLHAVIRTDGELDPEEMDVALRLRGGTSRLALRGLHSLLSIPSVRSIGYRHPVTLLHASLSDFLVDEARSSTLCIATSVLDSDFVRSLIRSISAVSLARTPLLFSDKSSRLHT</sequence>
<feature type="region of interest" description="Disordered" evidence="2">
    <location>
        <begin position="38"/>
        <end position="86"/>
    </location>
</feature>
<dbReference type="Gene3D" id="3.40.50.300">
    <property type="entry name" value="P-loop containing nucleotide triphosphate hydrolases"/>
    <property type="match status" value="1"/>
</dbReference>
<evidence type="ECO:0000259" key="3">
    <source>
        <dbReference type="Pfam" id="PF24883"/>
    </source>
</evidence>
<dbReference type="AlphaFoldDB" id="A0AAD6U1F6"/>
<keyword evidence="5" id="KW-1185">Reference proteome</keyword>
<dbReference type="InterPro" id="IPR056884">
    <property type="entry name" value="NPHP3-like_N"/>
</dbReference>
<feature type="domain" description="Nephrocystin 3-like N-terminal" evidence="3">
    <location>
        <begin position="139"/>
        <end position="303"/>
    </location>
</feature>
<name>A0AAD6U1F6_9AGAR</name>
<protein>
    <recommendedName>
        <fullName evidence="3">Nephrocystin 3-like N-terminal domain-containing protein</fullName>
    </recommendedName>
</protein>
<accession>A0AAD6U1F6</accession>
<dbReference type="SUPFAM" id="SSF52540">
    <property type="entry name" value="P-loop containing nucleoside triphosphate hydrolases"/>
    <property type="match status" value="1"/>
</dbReference>
<dbReference type="PANTHER" id="PTHR10039">
    <property type="entry name" value="AMELOGENIN"/>
    <property type="match status" value="1"/>
</dbReference>
<reference evidence="4" key="1">
    <citation type="submission" date="2023-03" db="EMBL/GenBank/DDBJ databases">
        <title>Massive genome expansion in bonnet fungi (Mycena s.s.) driven by repeated elements and novel gene families across ecological guilds.</title>
        <authorList>
            <consortium name="Lawrence Berkeley National Laboratory"/>
            <person name="Harder C.B."/>
            <person name="Miyauchi S."/>
            <person name="Viragh M."/>
            <person name="Kuo A."/>
            <person name="Thoen E."/>
            <person name="Andreopoulos B."/>
            <person name="Lu D."/>
            <person name="Skrede I."/>
            <person name="Drula E."/>
            <person name="Henrissat B."/>
            <person name="Morin E."/>
            <person name="Kohler A."/>
            <person name="Barry K."/>
            <person name="LaButti K."/>
            <person name="Morin E."/>
            <person name="Salamov A."/>
            <person name="Lipzen A."/>
            <person name="Mereny Z."/>
            <person name="Hegedus B."/>
            <person name="Baldrian P."/>
            <person name="Stursova M."/>
            <person name="Weitz H."/>
            <person name="Taylor A."/>
            <person name="Grigoriev I.V."/>
            <person name="Nagy L.G."/>
            <person name="Martin F."/>
            <person name="Kauserud H."/>
        </authorList>
    </citation>
    <scope>NUCLEOTIDE SEQUENCE</scope>
    <source>
        <strain evidence="4">CBHHK173m</strain>
    </source>
</reference>
<evidence type="ECO:0000313" key="5">
    <source>
        <dbReference type="Proteomes" id="UP001222325"/>
    </source>
</evidence>
<dbReference type="Pfam" id="PF24883">
    <property type="entry name" value="NPHP3_N"/>
    <property type="match status" value="1"/>
</dbReference>
<comment type="caution">
    <text evidence="4">The sequence shown here is derived from an EMBL/GenBank/DDBJ whole genome shotgun (WGS) entry which is preliminary data.</text>
</comment>
<dbReference type="Proteomes" id="UP001222325">
    <property type="component" value="Unassembled WGS sequence"/>
</dbReference>
<keyword evidence="1" id="KW-0677">Repeat</keyword>
<proteinExistence type="predicted"/>
<dbReference type="PANTHER" id="PTHR10039:SF17">
    <property type="entry name" value="FUNGAL STAND N-TERMINAL GOODBYE DOMAIN-CONTAINING PROTEIN-RELATED"/>
    <property type="match status" value="1"/>
</dbReference>
<evidence type="ECO:0000256" key="1">
    <source>
        <dbReference type="ARBA" id="ARBA00022737"/>
    </source>
</evidence>
<organism evidence="4 5">
    <name type="scientific">Mycena belliarum</name>
    <dbReference type="NCBI Taxonomy" id="1033014"/>
    <lineage>
        <taxon>Eukaryota</taxon>
        <taxon>Fungi</taxon>
        <taxon>Dikarya</taxon>
        <taxon>Basidiomycota</taxon>
        <taxon>Agaricomycotina</taxon>
        <taxon>Agaricomycetes</taxon>
        <taxon>Agaricomycetidae</taxon>
        <taxon>Agaricales</taxon>
        <taxon>Marasmiineae</taxon>
        <taxon>Mycenaceae</taxon>
        <taxon>Mycena</taxon>
    </lineage>
</organism>